<dbReference type="GO" id="GO:0000155">
    <property type="term" value="F:phosphorelay sensor kinase activity"/>
    <property type="evidence" value="ECO:0007669"/>
    <property type="project" value="InterPro"/>
</dbReference>
<evidence type="ECO:0000256" key="13">
    <source>
        <dbReference type="SAM" id="Phobius"/>
    </source>
</evidence>
<dbReference type="Gene3D" id="1.10.287.130">
    <property type="match status" value="1"/>
</dbReference>
<comment type="subcellular location">
    <subcellularLocation>
        <location evidence="3">Cell membrane</location>
    </subcellularLocation>
    <subcellularLocation>
        <location evidence="2">Membrane</location>
        <topology evidence="2">Multi-pass membrane protein</topology>
    </subcellularLocation>
</comment>
<name>A0A8J3LAK4_9ACTN</name>
<dbReference type="SUPFAM" id="SSF55874">
    <property type="entry name" value="ATPase domain of HSP90 chaperone/DNA topoisomerase II/histidine kinase"/>
    <property type="match status" value="1"/>
</dbReference>
<dbReference type="EMBL" id="BONJ01000031">
    <property type="protein sequence ID" value="GIG17393.1"/>
    <property type="molecule type" value="Genomic_DNA"/>
</dbReference>
<dbReference type="InterPro" id="IPR005467">
    <property type="entry name" value="His_kinase_dom"/>
</dbReference>
<dbReference type="InterPro" id="IPR003594">
    <property type="entry name" value="HATPase_dom"/>
</dbReference>
<evidence type="ECO:0000256" key="3">
    <source>
        <dbReference type="ARBA" id="ARBA00004236"/>
    </source>
</evidence>
<dbReference type="InterPro" id="IPR036890">
    <property type="entry name" value="HATPase_C_sf"/>
</dbReference>
<organism evidence="15 16">
    <name type="scientific">Catellatospora methionotrophica</name>
    <dbReference type="NCBI Taxonomy" id="121620"/>
    <lineage>
        <taxon>Bacteria</taxon>
        <taxon>Bacillati</taxon>
        <taxon>Actinomycetota</taxon>
        <taxon>Actinomycetes</taxon>
        <taxon>Micromonosporales</taxon>
        <taxon>Micromonosporaceae</taxon>
        <taxon>Catellatospora</taxon>
    </lineage>
</organism>
<dbReference type="RefSeq" id="WP_166387407.1">
    <property type="nucleotide sequence ID" value="NZ_BAAATT010000037.1"/>
</dbReference>
<keyword evidence="16" id="KW-1185">Reference proteome</keyword>
<evidence type="ECO:0000313" key="16">
    <source>
        <dbReference type="Proteomes" id="UP000660339"/>
    </source>
</evidence>
<dbReference type="InterPro" id="IPR036097">
    <property type="entry name" value="HisK_dim/P_sf"/>
</dbReference>
<dbReference type="Gene3D" id="3.30.565.10">
    <property type="entry name" value="Histidine kinase-like ATPase, C-terminal domain"/>
    <property type="match status" value="1"/>
</dbReference>
<evidence type="ECO:0000256" key="10">
    <source>
        <dbReference type="ARBA" id="ARBA00023012"/>
    </source>
</evidence>
<keyword evidence="5" id="KW-0597">Phosphoprotein</keyword>
<evidence type="ECO:0000256" key="5">
    <source>
        <dbReference type="ARBA" id="ARBA00022553"/>
    </source>
</evidence>
<evidence type="ECO:0000256" key="12">
    <source>
        <dbReference type="SAM" id="MobiDB-lite"/>
    </source>
</evidence>
<sequence>MRRQTRQLQTAERLAGLRMRLTALLLALNIIGLAGMGAVALVVDERQRAEAVNADLHRTAGTAVALLYYDSGALLLDKLYDNAIAQGSTAVYVYEADRADVTLVFAHPARLSVIAPPTLLGPAREVRAVGDELTEAVRDERSEVVHLLAVPFRHADTGSIAGTVVAVADPGPGQAAHRRLALALIVGGTAFTVMTCLGGYLLARRGTQPIADALTQQERFVADAAHELRTPLTVIRAVSESALGLPDRQPDALRRVIAATDRLTDAVAALLTRARLVAGLRHLERQRFRLDQLAEEVLADTVQPPHTATAYTRPAVALGDPTLVRIALRNLIHNAVQHGRDGESPATITLTVVPGAVTVRDAGPGPGADLPADTAERFRPGSPNGTGLGLAIAHWVADLHDGSLTLRPAEGGGTEATLTLPAP</sequence>
<keyword evidence="10" id="KW-0902">Two-component regulatory system</keyword>
<dbReference type="EC" id="2.7.13.3" evidence="4"/>
<comment type="catalytic activity">
    <reaction evidence="1">
        <text>ATP + protein L-histidine = ADP + protein N-phospho-L-histidine.</text>
        <dbReference type="EC" id="2.7.13.3"/>
    </reaction>
</comment>
<dbReference type="InterPro" id="IPR003661">
    <property type="entry name" value="HisK_dim/P_dom"/>
</dbReference>
<feature type="transmembrane region" description="Helical" evidence="13">
    <location>
        <begin position="180"/>
        <end position="203"/>
    </location>
</feature>
<keyword evidence="6" id="KW-0808">Transferase</keyword>
<dbReference type="CDD" id="cd00082">
    <property type="entry name" value="HisKA"/>
    <property type="match status" value="1"/>
</dbReference>
<evidence type="ECO:0000313" key="15">
    <source>
        <dbReference type="EMBL" id="GIG17393.1"/>
    </source>
</evidence>
<dbReference type="Pfam" id="PF00512">
    <property type="entry name" value="HisKA"/>
    <property type="match status" value="1"/>
</dbReference>
<dbReference type="PRINTS" id="PR00344">
    <property type="entry name" value="BCTRLSENSOR"/>
</dbReference>
<feature type="region of interest" description="Disordered" evidence="12">
    <location>
        <begin position="363"/>
        <end position="384"/>
    </location>
</feature>
<keyword evidence="7 13" id="KW-0812">Transmembrane</keyword>
<dbReference type="PANTHER" id="PTHR45436">
    <property type="entry name" value="SENSOR HISTIDINE KINASE YKOH"/>
    <property type="match status" value="1"/>
</dbReference>
<evidence type="ECO:0000256" key="11">
    <source>
        <dbReference type="ARBA" id="ARBA00023136"/>
    </source>
</evidence>
<dbReference type="InterPro" id="IPR004358">
    <property type="entry name" value="Sig_transdc_His_kin-like_C"/>
</dbReference>
<dbReference type="Proteomes" id="UP000660339">
    <property type="component" value="Unassembled WGS sequence"/>
</dbReference>
<dbReference type="PROSITE" id="PS50109">
    <property type="entry name" value="HIS_KIN"/>
    <property type="match status" value="1"/>
</dbReference>
<comment type="caution">
    <text evidence="15">The sequence shown here is derived from an EMBL/GenBank/DDBJ whole genome shotgun (WGS) entry which is preliminary data.</text>
</comment>
<evidence type="ECO:0000256" key="9">
    <source>
        <dbReference type="ARBA" id="ARBA00022989"/>
    </source>
</evidence>
<dbReference type="GO" id="GO:0005886">
    <property type="term" value="C:plasma membrane"/>
    <property type="evidence" value="ECO:0007669"/>
    <property type="project" value="UniProtKB-SubCell"/>
</dbReference>
<accession>A0A8J3LAK4</accession>
<feature type="domain" description="Histidine kinase" evidence="14">
    <location>
        <begin position="223"/>
        <end position="423"/>
    </location>
</feature>
<evidence type="ECO:0000259" key="14">
    <source>
        <dbReference type="PROSITE" id="PS50109"/>
    </source>
</evidence>
<reference evidence="15" key="1">
    <citation type="submission" date="2021-01" db="EMBL/GenBank/DDBJ databases">
        <title>Whole genome shotgun sequence of Catellatospora methionotrophica NBRC 14553.</title>
        <authorList>
            <person name="Komaki H."/>
            <person name="Tamura T."/>
        </authorList>
    </citation>
    <scope>NUCLEOTIDE SEQUENCE</scope>
    <source>
        <strain evidence="15">NBRC 14553</strain>
    </source>
</reference>
<dbReference type="Pfam" id="PF02518">
    <property type="entry name" value="HATPase_c"/>
    <property type="match status" value="1"/>
</dbReference>
<dbReference type="AlphaFoldDB" id="A0A8J3LAK4"/>
<keyword evidence="9 13" id="KW-1133">Transmembrane helix</keyword>
<feature type="transmembrane region" description="Helical" evidence="13">
    <location>
        <begin position="21"/>
        <end position="43"/>
    </location>
</feature>
<evidence type="ECO:0000256" key="7">
    <source>
        <dbReference type="ARBA" id="ARBA00022692"/>
    </source>
</evidence>
<keyword evidence="8" id="KW-0418">Kinase</keyword>
<evidence type="ECO:0000256" key="2">
    <source>
        <dbReference type="ARBA" id="ARBA00004141"/>
    </source>
</evidence>
<dbReference type="SUPFAM" id="SSF47384">
    <property type="entry name" value="Homodimeric domain of signal transducing histidine kinase"/>
    <property type="match status" value="1"/>
</dbReference>
<protein>
    <recommendedName>
        <fullName evidence="4">histidine kinase</fullName>
        <ecNumber evidence="4">2.7.13.3</ecNumber>
    </recommendedName>
</protein>
<evidence type="ECO:0000256" key="1">
    <source>
        <dbReference type="ARBA" id="ARBA00000085"/>
    </source>
</evidence>
<evidence type="ECO:0000256" key="6">
    <source>
        <dbReference type="ARBA" id="ARBA00022679"/>
    </source>
</evidence>
<evidence type="ECO:0000256" key="8">
    <source>
        <dbReference type="ARBA" id="ARBA00022777"/>
    </source>
</evidence>
<dbReference type="InterPro" id="IPR050428">
    <property type="entry name" value="TCS_sensor_his_kinase"/>
</dbReference>
<keyword evidence="11 13" id="KW-0472">Membrane</keyword>
<proteinExistence type="predicted"/>
<dbReference type="SMART" id="SM00387">
    <property type="entry name" value="HATPase_c"/>
    <property type="match status" value="1"/>
</dbReference>
<evidence type="ECO:0000256" key="4">
    <source>
        <dbReference type="ARBA" id="ARBA00012438"/>
    </source>
</evidence>
<dbReference type="PANTHER" id="PTHR45436:SF15">
    <property type="entry name" value="SENSOR HISTIDINE KINASE CUSS"/>
    <property type="match status" value="1"/>
</dbReference>
<dbReference type="SMART" id="SM00388">
    <property type="entry name" value="HisKA"/>
    <property type="match status" value="1"/>
</dbReference>
<gene>
    <name evidence="15" type="ORF">Cme02nite_57250</name>
</gene>